<dbReference type="GeneID" id="66060196"/>
<accession>A0A0K0JUS1</accession>
<dbReference type="GO" id="GO:0004843">
    <property type="term" value="F:cysteine-type deubiquitinase activity"/>
    <property type="evidence" value="ECO:0007669"/>
    <property type="project" value="InterPro"/>
</dbReference>
<reference evidence="3" key="3">
    <citation type="submission" date="2019-04" db="EMBL/GenBank/DDBJ databases">
        <authorList>
            <person name="Howe K."/>
            <person name="Paulini M."/>
            <person name="Williams G."/>
        </authorList>
    </citation>
    <scope>NUCLEOTIDE SEQUENCE [LARGE SCALE GENOMIC DNA]</scope>
    <source>
        <strain evidence="3">FR3</strain>
    </source>
</reference>
<feature type="domain" description="USP" evidence="1">
    <location>
        <begin position="1"/>
        <end position="74"/>
    </location>
</feature>
<dbReference type="WormBase" id="Bm80a">
    <property type="protein sequence ID" value="BM22963"/>
    <property type="gene ID" value="WBGene00220341"/>
</dbReference>
<evidence type="ECO:0000313" key="2">
    <source>
        <dbReference type="EMBL" id="CDP91034.1"/>
    </source>
</evidence>
<dbReference type="InterPro" id="IPR028889">
    <property type="entry name" value="USP"/>
</dbReference>
<name>A0A0J9XLM6_BRUMA</name>
<dbReference type="EMBL" id="LN855382">
    <property type="protein sequence ID" value="CDP91034.1"/>
    <property type="molecule type" value="Genomic_DNA"/>
</dbReference>
<proteinExistence type="predicted"/>
<dbReference type="GO" id="GO:0016579">
    <property type="term" value="P:protein deubiquitination"/>
    <property type="evidence" value="ECO:0007669"/>
    <property type="project" value="InterPro"/>
</dbReference>
<dbReference type="AlphaFoldDB" id="A0A0J9XLM6"/>
<dbReference type="Pfam" id="PF00443">
    <property type="entry name" value="UCH"/>
    <property type="match status" value="1"/>
</dbReference>
<dbReference type="EMBL" id="CAAKNF010000196">
    <property type="protein sequence ID" value="VIO87771.1"/>
    <property type="molecule type" value="Genomic_DNA"/>
</dbReference>
<protein>
    <submittedName>
        <fullName evidence="2">Bm80, isoform a</fullName>
    </submittedName>
    <submittedName>
        <fullName evidence="5">Bm80, isoform b</fullName>
    </submittedName>
</protein>
<accession>A0A4E9EU72</accession>
<dbReference type="Gene3D" id="3.90.70.10">
    <property type="entry name" value="Cysteine proteinases"/>
    <property type="match status" value="1"/>
</dbReference>
<evidence type="ECO:0000313" key="4">
    <source>
        <dbReference type="Proteomes" id="UP000006672"/>
    </source>
</evidence>
<dbReference type="Proteomes" id="UP000006672">
    <property type="component" value="Unassembled WGS sequence"/>
</dbReference>
<dbReference type="PROSITE" id="PS50235">
    <property type="entry name" value="USP_3"/>
    <property type="match status" value="1"/>
</dbReference>
<evidence type="ECO:0000313" key="5">
    <source>
        <dbReference type="WBParaSite" id="Bm80b.1"/>
    </source>
</evidence>
<accession>A0A0J9XLM6</accession>
<dbReference type="SUPFAM" id="SSF54001">
    <property type="entry name" value="Cysteine proteinases"/>
    <property type="match status" value="1"/>
</dbReference>
<dbReference type="InterPro" id="IPR001394">
    <property type="entry name" value="Peptidase_C19_UCH"/>
</dbReference>
<dbReference type="WBParaSite" id="Bm80b.1">
    <property type="protein sequence ID" value="Bm80b.1"/>
    <property type="gene ID" value="WBGene00220341"/>
</dbReference>
<evidence type="ECO:0000259" key="1">
    <source>
        <dbReference type="PROSITE" id="PS50235"/>
    </source>
</evidence>
<dbReference type="CTD" id="66060196"/>
<dbReference type="InterPro" id="IPR038765">
    <property type="entry name" value="Papain-like_cys_pep_sf"/>
</dbReference>
<sequence length="74" mass="8914">MQEYFQPKEDNTRMSYRLVSVISYLGKETNSGHYVCDAWCNASKCWLFCNDDEIEPVSKENTQQRRHWIYLFLP</sequence>
<evidence type="ECO:0000313" key="6">
    <source>
        <dbReference type="WormBase" id="Bm80a"/>
    </source>
</evidence>
<evidence type="ECO:0000313" key="3">
    <source>
        <dbReference type="EMBL" id="VIO87771.1"/>
    </source>
</evidence>
<dbReference type="RefSeq" id="XP_042930378.1">
    <property type="nucleotide sequence ID" value="XM_043074444.1"/>
</dbReference>
<reference evidence="5" key="4">
    <citation type="submission" date="2022-04" db="UniProtKB">
        <authorList>
            <consortium name="WormBaseParasite"/>
        </authorList>
    </citation>
    <scope>IDENTIFICATION</scope>
</reference>
<reference evidence="2 4" key="1">
    <citation type="journal article" date="2007" name="Science">
        <title>Draft genome of the filarial nematode parasite Brugia malayi.</title>
        <authorList>
            <person name="Ghedin E."/>
            <person name="Wang S."/>
            <person name="Spiro D."/>
            <person name="Caler E."/>
            <person name="Zhao Q."/>
            <person name="Crabtree J."/>
            <person name="Allen J.E."/>
            <person name="Delcher A.L."/>
            <person name="Guiliano D.B."/>
            <person name="Miranda-Saavedra D."/>
            <person name="Angiuoli S.V."/>
            <person name="Creasy T."/>
            <person name="Amedeo P."/>
            <person name="Haas B."/>
            <person name="El-Sayed N.M."/>
            <person name="Wortman J.R."/>
            <person name="Feldblyum T."/>
            <person name="Tallon L."/>
            <person name="Schatz M."/>
            <person name="Shumway M."/>
            <person name="Koo H."/>
            <person name="Salzberg S.L."/>
            <person name="Schobel S."/>
            <person name="Pertea M."/>
            <person name="Pop M."/>
            <person name="White O."/>
            <person name="Barton G.J."/>
            <person name="Carlow C.K."/>
            <person name="Crawford M.J."/>
            <person name="Daub J."/>
            <person name="Dimmic M.W."/>
            <person name="Estes C.F."/>
            <person name="Foster J.M."/>
            <person name="Ganatra M."/>
            <person name="Gregory W.F."/>
            <person name="Johnson N.M."/>
            <person name="Jin J."/>
            <person name="Komuniecki R."/>
            <person name="Korf I."/>
            <person name="Kumar S."/>
            <person name="Laney S."/>
            <person name="Li B.W."/>
            <person name="Li W."/>
            <person name="Lindblom T.H."/>
            <person name="Lustigman S."/>
            <person name="Ma D."/>
            <person name="Maina C.V."/>
            <person name="Martin D.M."/>
            <person name="McCarter J.P."/>
            <person name="McReynolds L."/>
            <person name="Mitreva M."/>
            <person name="Nutman T.B."/>
            <person name="Parkinson J."/>
            <person name="Peregrin-Alvarez J.M."/>
            <person name="Poole C."/>
            <person name="Ren Q."/>
            <person name="Saunders L."/>
            <person name="Sluder A.E."/>
            <person name="Smith K."/>
            <person name="Stanke M."/>
            <person name="Unnasch T.R."/>
            <person name="Ware J."/>
            <person name="Wei A.D."/>
            <person name="Weil G."/>
            <person name="Williams D.J."/>
            <person name="Zhang Y."/>
            <person name="Williams S.A."/>
            <person name="Fraser-Liggett C."/>
            <person name="Slatko B."/>
            <person name="Blaxter M.L."/>
            <person name="Scott A.L."/>
        </authorList>
    </citation>
    <scope>NUCLEOTIDE SEQUENCE</scope>
    <source>
        <strain evidence="2 4">FR3</strain>
    </source>
</reference>
<keyword evidence="4" id="KW-1185">Reference proteome</keyword>
<reference evidence="2" key="2">
    <citation type="submission" date="2012-12" db="EMBL/GenBank/DDBJ databases">
        <authorList>
            <person name="Gao Y.W."/>
            <person name="Fan S.T."/>
            <person name="Sun H.T."/>
            <person name="Wang Z."/>
            <person name="Gao X.L."/>
            <person name="Li Y.G."/>
            <person name="Wang T.C."/>
            <person name="Zhang K."/>
            <person name="Xu W.W."/>
            <person name="Yu Z.J."/>
            <person name="Xia X.Z."/>
        </authorList>
    </citation>
    <scope>NUCLEOTIDE SEQUENCE</scope>
    <source>
        <strain evidence="2">FR3</strain>
    </source>
</reference>
<gene>
    <name evidence="2 6" type="ORF">Bm80</name>
    <name evidence="3" type="ORF">BM_BM80</name>
    <name evidence="2" type="ORF">BM_Bm80</name>
</gene>
<organism evidence="2">
    <name type="scientific">Brugia malayi</name>
    <name type="common">Filarial nematode worm</name>
    <dbReference type="NCBI Taxonomy" id="6279"/>
    <lineage>
        <taxon>Eukaryota</taxon>
        <taxon>Metazoa</taxon>
        <taxon>Ecdysozoa</taxon>
        <taxon>Nematoda</taxon>
        <taxon>Chromadorea</taxon>
        <taxon>Rhabditida</taxon>
        <taxon>Spirurina</taxon>
        <taxon>Spiruromorpha</taxon>
        <taxon>Filarioidea</taxon>
        <taxon>Onchocercidae</taxon>
        <taxon>Brugia</taxon>
    </lineage>
</organism>